<dbReference type="EMBL" id="CP025299">
    <property type="protein sequence ID" value="AUG29526.1"/>
    <property type="molecule type" value="Genomic_DNA"/>
</dbReference>
<name>A0A2K9DQL8_9MICO</name>
<dbReference type="PANTHER" id="PTHR30486">
    <property type="entry name" value="TWITCHING MOTILITY PROTEIN PILT"/>
    <property type="match status" value="1"/>
</dbReference>
<feature type="region of interest" description="Disordered" evidence="2">
    <location>
        <begin position="1"/>
        <end position="61"/>
    </location>
</feature>
<feature type="domain" description="Bacterial type II secretion system protein E" evidence="3">
    <location>
        <begin position="153"/>
        <end position="359"/>
    </location>
</feature>
<dbReference type="InterPro" id="IPR001482">
    <property type="entry name" value="T2SS/T4SS_dom"/>
</dbReference>
<dbReference type="Proteomes" id="UP000233276">
    <property type="component" value="Chromosome"/>
</dbReference>
<dbReference type="Gene3D" id="3.40.50.300">
    <property type="entry name" value="P-loop containing nucleotide triphosphate hydrolases"/>
    <property type="match status" value="1"/>
</dbReference>
<gene>
    <name evidence="4" type="ORF">CXR34_08755</name>
</gene>
<evidence type="ECO:0000256" key="2">
    <source>
        <dbReference type="SAM" id="MobiDB-lite"/>
    </source>
</evidence>
<dbReference type="SUPFAM" id="SSF52540">
    <property type="entry name" value="P-loop containing nucleoside triphosphate hydrolases"/>
    <property type="match status" value="1"/>
</dbReference>
<evidence type="ECO:0000313" key="4">
    <source>
        <dbReference type="EMBL" id="AUG29526.1"/>
    </source>
</evidence>
<evidence type="ECO:0000256" key="1">
    <source>
        <dbReference type="ARBA" id="ARBA00006611"/>
    </source>
</evidence>
<dbReference type="InterPro" id="IPR027417">
    <property type="entry name" value="P-loop_NTPase"/>
</dbReference>
<accession>A0A2K9DQL8</accession>
<dbReference type="Pfam" id="PF00437">
    <property type="entry name" value="T2SSE"/>
    <property type="match status" value="1"/>
</dbReference>
<sequence length="450" mass="48685">MNEHAMPLPLPLPAVTDAMPTATLPPMSQVPGRSQPDIPQQDSSPSPDPHPAEKLYPAPFRSLGGHDRGRLIDAYEEFEDLLIAAMGKFPDCSDVQFVGGGNLWVHENGAEHRTTVELSNEDHLLLWAKIFGRSGDGDRDLREGPSGSVENAIDIAGVRLRMTFRRQMGGFALNVRILSQEPPSLTSSRFSRNPVPDALIKLVMENTSGLILFEGPTGSGKSTMQAALVAEVNSTQQRHIYTLEDPVEFVHHSHRSLISQRQVGTDVDSFEQGLVTAKRSKPGVILLGELRDKTVMRAAINSAAEGHLVLATSHASDVASAIAAFVGSFGADEQPEIRQRLAGSLRAVVVQQLVPTTDGKVVPARELLVVNSTIASKIRETSSSEKLEAALHSSGAKGEGTFSRDEDLVRLAVARIISFETAVMKASQPKEVEERLIRNHIHPSARPSGE</sequence>
<dbReference type="InterPro" id="IPR050921">
    <property type="entry name" value="T4SS_GSP_E_ATPase"/>
</dbReference>
<dbReference type="GO" id="GO:0016887">
    <property type="term" value="F:ATP hydrolysis activity"/>
    <property type="evidence" value="ECO:0007669"/>
    <property type="project" value="InterPro"/>
</dbReference>
<organism evidence="4 5">
    <name type="scientific">Microbacterium hominis</name>
    <dbReference type="NCBI Taxonomy" id="162426"/>
    <lineage>
        <taxon>Bacteria</taxon>
        <taxon>Bacillati</taxon>
        <taxon>Actinomycetota</taxon>
        <taxon>Actinomycetes</taxon>
        <taxon>Micrococcales</taxon>
        <taxon>Microbacteriaceae</taxon>
        <taxon>Microbacterium</taxon>
    </lineage>
</organism>
<reference evidence="4 5" key="1">
    <citation type="submission" date="2017-12" db="EMBL/GenBank/DDBJ databases">
        <title>Isolation and characterization of estrogens degradatiion strain Microbacterium hominis SJTG1.</title>
        <authorList>
            <person name="Xiong W."/>
            <person name="Yin C."/>
            <person name="Zheng D."/>
            <person name="Liang R."/>
        </authorList>
    </citation>
    <scope>NUCLEOTIDE SEQUENCE [LARGE SCALE GENOMIC DNA]</scope>
    <source>
        <strain evidence="4 5">SJTG1</strain>
    </source>
</reference>
<proteinExistence type="inferred from homology"/>
<dbReference type="PANTHER" id="PTHR30486:SF6">
    <property type="entry name" value="TYPE IV PILUS RETRACTATION ATPASE PILT"/>
    <property type="match status" value="1"/>
</dbReference>
<evidence type="ECO:0000259" key="3">
    <source>
        <dbReference type="Pfam" id="PF00437"/>
    </source>
</evidence>
<evidence type="ECO:0000313" key="5">
    <source>
        <dbReference type="Proteomes" id="UP000233276"/>
    </source>
</evidence>
<dbReference type="AlphaFoldDB" id="A0A2K9DQL8"/>
<dbReference type="KEGG" id="mhos:CXR34_08755"/>
<protein>
    <submittedName>
        <fullName evidence="4">Twitching motility protein</fullName>
    </submittedName>
</protein>
<feature type="compositionally biased region" description="Low complexity" evidence="2">
    <location>
        <begin position="34"/>
        <end position="45"/>
    </location>
</feature>
<comment type="similarity">
    <text evidence="1">Belongs to the GSP E family.</text>
</comment>